<dbReference type="GO" id="GO:0003729">
    <property type="term" value="F:mRNA binding"/>
    <property type="evidence" value="ECO:0007669"/>
    <property type="project" value="TreeGrafter"/>
</dbReference>
<evidence type="ECO:0000256" key="1">
    <source>
        <dbReference type="ARBA" id="ARBA00022737"/>
    </source>
</evidence>
<feature type="repeat" description="Pumilio" evidence="3">
    <location>
        <begin position="48"/>
        <end position="83"/>
    </location>
</feature>
<feature type="domain" description="PUM-HD" evidence="4">
    <location>
        <begin position="1"/>
        <end position="84"/>
    </location>
</feature>
<dbReference type="PANTHER" id="PTHR12537:SF12">
    <property type="entry name" value="MATERNAL PROTEIN PUMILIO"/>
    <property type="match status" value="1"/>
</dbReference>
<dbReference type="EnsemblPlants" id="OGLUM09G03350.1">
    <property type="protein sequence ID" value="OGLUM09G03350.1"/>
    <property type="gene ID" value="OGLUM09G03350"/>
</dbReference>
<evidence type="ECO:0000256" key="3">
    <source>
        <dbReference type="PROSITE-ProRule" id="PRU00317"/>
    </source>
</evidence>
<evidence type="ECO:0000256" key="2">
    <source>
        <dbReference type="ARBA" id="ARBA00022845"/>
    </source>
</evidence>
<protein>
    <recommendedName>
        <fullName evidence="4">PUM-HD domain-containing protein</fullName>
    </recommendedName>
</protein>
<dbReference type="GO" id="GO:0006417">
    <property type="term" value="P:regulation of translation"/>
    <property type="evidence" value="ECO:0007669"/>
    <property type="project" value="UniProtKB-KW"/>
</dbReference>
<keyword evidence="6" id="KW-1185">Reference proteome</keyword>
<proteinExistence type="predicted"/>
<sequence>MAAQMIIADPFGSRFIQHKLERATPTELLTRVLEWCDDLEILKELISEIVEGVLELAVDQFGNYVVQYVVEHGGESVRAMIVRD</sequence>
<name>A0A0E0B0D9_9ORYZ</name>
<dbReference type="HOGENOM" id="CLU_2531158_0_0_1"/>
<dbReference type="InterPro" id="IPR033133">
    <property type="entry name" value="PUM-HD"/>
</dbReference>
<keyword evidence="2" id="KW-0810">Translation regulation</keyword>
<reference evidence="5" key="1">
    <citation type="submission" date="2015-04" db="UniProtKB">
        <authorList>
            <consortium name="EnsemblPlants"/>
        </authorList>
    </citation>
    <scope>IDENTIFICATION</scope>
</reference>
<dbReference type="PROSITE" id="PS50302">
    <property type="entry name" value="PUM"/>
    <property type="match status" value="1"/>
</dbReference>
<dbReference type="SMART" id="SM00025">
    <property type="entry name" value="Pumilio"/>
    <property type="match status" value="2"/>
</dbReference>
<dbReference type="AlphaFoldDB" id="A0A0E0B0D9"/>
<dbReference type="STRING" id="40148.A0A0E0B0D9"/>
<dbReference type="GO" id="GO:0005737">
    <property type="term" value="C:cytoplasm"/>
    <property type="evidence" value="ECO:0007669"/>
    <property type="project" value="TreeGrafter"/>
</dbReference>
<dbReference type="InterPro" id="IPR001313">
    <property type="entry name" value="Pumilio_RNA-bd_rpt"/>
</dbReference>
<dbReference type="InterPro" id="IPR011989">
    <property type="entry name" value="ARM-like"/>
</dbReference>
<dbReference type="PANTHER" id="PTHR12537">
    <property type="entry name" value="RNA BINDING PROTEIN PUMILIO-RELATED"/>
    <property type="match status" value="1"/>
</dbReference>
<reference evidence="5" key="2">
    <citation type="submission" date="2018-05" db="EMBL/GenBank/DDBJ databases">
        <title>OgluRS3 (Oryza glumaepatula Reference Sequence Version 3).</title>
        <authorList>
            <person name="Zhang J."/>
            <person name="Kudrna D."/>
            <person name="Lee S."/>
            <person name="Talag J."/>
            <person name="Welchert J."/>
            <person name="Wing R.A."/>
        </authorList>
    </citation>
    <scope>NUCLEOTIDE SEQUENCE [LARGE SCALE GENOMIC DNA]</scope>
</reference>
<evidence type="ECO:0000259" key="4">
    <source>
        <dbReference type="PROSITE" id="PS50303"/>
    </source>
</evidence>
<dbReference type="Gene3D" id="1.25.10.10">
    <property type="entry name" value="Leucine-rich Repeat Variant"/>
    <property type="match status" value="1"/>
</dbReference>
<evidence type="ECO:0000313" key="5">
    <source>
        <dbReference type="EnsemblPlants" id="OGLUM09G03350.1"/>
    </source>
</evidence>
<dbReference type="SUPFAM" id="SSF48371">
    <property type="entry name" value="ARM repeat"/>
    <property type="match status" value="1"/>
</dbReference>
<dbReference type="Gramene" id="OGLUM09G03350.1">
    <property type="protein sequence ID" value="OGLUM09G03350.1"/>
    <property type="gene ID" value="OGLUM09G03350"/>
</dbReference>
<dbReference type="InterPro" id="IPR016024">
    <property type="entry name" value="ARM-type_fold"/>
</dbReference>
<accession>A0A0E0B0D9</accession>
<dbReference type="Proteomes" id="UP000026961">
    <property type="component" value="Chromosome 9"/>
</dbReference>
<evidence type="ECO:0000313" key="6">
    <source>
        <dbReference type="Proteomes" id="UP000026961"/>
    </source>
</evidence>
<organism evidence="5">
    <name type="scientific">Oryza glumipatula</name>
    <dbReference type="NCBI Taxonomy" id="40148"/>
    <lineage>
        <taxon>Eukaryota</taxon>
        <taxon>Viridiplantae</taxon>
        <taxon>Streptophyta</taxon>
        <taxon>Embryophyta</taxon>
        <taxon>Tracheophyta</taxon>
        <taxon>Spermatophyta</taxon>
        <taxon>Magnoliopsida</taxon>
        <taxon>Liliopsida</taxon>
        <taxon>Poales</taxon>
        <taxon>Poaceae</taxon>
        <taxon>BOP clade</taxon>
        <taxon>Oryzoideae</taxon>
        <taxon>Oryzeae</taxon>
        <taxon>Oryzinae</taxon>
        <taxon>Oryza</taxon>
    </lineage>
</organism>
<dbReference type="Pfam" id="PF00806">
    <property type="entry name" value="PUF"/>
    <property type="match status" value="2"/>
</dbReference>
<keyword evidence="1" id="KW-0677">Repeat</keyword>
<dbReference type="PROSITE" id="PS50303">
    <property type="entry name" value="PUM_HD"/>
    <property type="match status" value="1"/>
</dbReference>